<evidence type="ECO:0000259" key="3">
    <source>
        <dbReference type="Pfam" id="PF01156"/>
    </source>
</evidence>
<evidence type="ECO:0000256" key="1">
    <source>
        <dbReference type="ARBA" id="ARBA00022801"/>
    </source>
</evidence>
<reference evidence="4 5" key="1">
    <citation type="submission" date="2024-09" db="EMBL/GenBank/DDBJ databases">
        <authorList>
            <person name="Sun Q."/>
            <person name="Mori K."/>
        </authorList>
    </citation>
    <scope>NUCLEOTIDE SEQUENCE [LARGE SCALE GENOMIC DNA]</scope>
    <source>
        <strain evidence="4 5">TBRC 4938</strain>
    </source>
</reference>
<comment type="caution">
    <text evidence="4">The sequence shown here is derived from an EMBL/GenBank/DDBJ whole genome shotgun (WGS) entry which is preliminary data.</text>
</comment>
<accession>A0ABV6A9L6</accession>
<dbReference type="InterPro" id="IPR023186">
    <property type="entry name" value="IUNH"/>
</dbReference>
<dbReference type="Pfam" id="PF01156">
    <property type="entry name" value="IU_nuc_hydro"/>
    <property type="match status" value="1"/>
</dbReference>
<dbReference type="CDD" id="cd02650">
    <property type="entry name" value="nuc_hydro_CaPnhB"/>
    <property type="match status" value="1"/>
</dbReference>
<dbReference type="PANTHER" id="PTHR12304">
    <property type="entry name" value="INOSINE-URIDINE PREFERRING NUCLEOSIDE HYDROLASE"/>
    <property type="match status" value="1"/>
</dbReference>
<dbReference type="Gene3D" id="3.90.245.10">
    <property type="entry name" value="Ribonucleoside hydrolase-like"/>
    <property type="match status" value="1"/>
</dbReference>
<evidence type="ECO:0000313" key="4">
    <source>
        <dbReference type="EMBL" id="MFB9947310.1"/>
    </source>
</evidence>
<name>A0ABV6A9L6_9HYPH</name>
<proteinExistence type="predicted"/>
<dbReference type="SUPFAM" id="SSF53590">
    <property type="entry name" value="Nucleoside hydrolase"/>
    <property type="match status" value="1"/>
</dbReference>
<organism evidence="4 5">
    <name type="scientific">Rhizobium puerariae</name>
    <dbReference type="NCBI Taxonomy" id="1585791"/>
    <lineage>
        <taxon>Bacteria</taxon>
        <taxon>Pseudomonadati</taxon>
        <taxon>Pseudomonadota</taxon>
        <taxon>Alphaproteobacteria</taxon>
        <taxon>Hyphomicrobiales</taxon>
        <taxon>Rhizobiaceae</taxon>
        <taxon>Rhizobium/Agrobacterium group</taxon>
        <taxon>Rhizobium</taxon>
    </lineage>
</organism>
<dbReference type="RefSeq" id="WP_377254484.1">
    <property type="nucleotide sequence ID" value="NZ_JBHMAA010000001.1"/>
</dbReference>
<keyword evidence="2" id="KW-0326">Glycosidase</keyword>
<gene>
    <name evidence="4" type="ORF">ACFFP0_00545</name>
</gene>
<keyword evidence="1 4" id="KW-0378">Hydrolase</keyword>
<dbReference type="InterPro" id="IPR001910">
    <property type="entry name" value="Inosine/uridine_hydrolase_dom"/>
</dbReference>
<dbReference type="EMBL" id="JBHMAA010000001">
    <property type="protein sequence ID" value="MFB9947310.1"/>
    <property type="molecule type" value="Genomic_DNA"/>
</dbReference>
<dbReference type="PANTHER" id="PTHR12304:SF4">
    <property type="entry name" value="URIDINE NUCLEOSIDASE"/>
    <property type="match status" value="1"/>
</dbReference>
<dbReference type="Proteomes" id="UP001589692">
    <property type="component" value="Unassembled WGS sequence"/>
</dbReference>
<dbReference type="GO" id="GO:0016787">
    <property type="term" value="F:hydrolase activity"/>
    <property type="evidence" value="ECO:0007669"/>
    <property type="project" value="UniProtKB-KW"/>
</dbReference>
<feature type="domain" description="Inosine/uridine-preferring nucleoside hydrolase" evidence="3">
    <location>
        <begin position="4"/>
        <end position="306"/>
    </location>
</feature>
<sequence>MHKVIFDTDPGVDDAMALLFLHRHPEIDLLGVTTVFGNVPLVLTTRNAQFLHREWNISAPISTGAASTIDPSRRDDRAASVVHGADGLGNIGVPHTVDWPLDSRPAYQFIIETVRANPGEVTLIAVGRMTNLALALRADPAIAGLVKEVIVMGGAFDMAGNVTPVAEANIHGDPEAADILFTAPWKVTIVGLNVTMKTIMSADYLAEMVKSGENSLRLLSDLSQYYIDFYKSRVGLAGMAVHDSTACVYLVRPDLFTVRGGPVRVVCGGIADGATIQAPDSGRRFIGTPWDGQPSQWVCTGVRPDDVLGVIRAALVDGRHVIAV</sequence>
<evidence type="ECO:0000313" key="5">
    <source>
        <dbReference type="Proteomes" id="UP001589692"/>
    </source>
</evidence>
<keyword evidence="5" id="KW-1185">Reference proteome</keyword>
<protein>
    <submittedName>
        <fullName evidence="4">Nucleoside hydrolase</fullName>
    </submittedName>
</protein>
<dbReference type="InterPro" id="IPR036452">
    <property type="entry name" value="Ribo_hydro-like"/>
</dbReference>
<evidence type="ECO:0000256" key="2">
    <source>
        <dbReference type="ARBA" id="ARBA00023295"/>
    </source>
</evidence>